<keyword evidence="1" id="KW-0812">Transmembrane</keyword>
<organism evidence="2 3">
    <name type="scientific">Orbilia javanica</name>
    <dbReference type="NCBI Taxonomy" id="47235"/>
    <lineage>
        <taxon>Eukaryota</taxon>
        <taxon>Fungi</taxon>
        <taxon>Dikarya</taxon>
        <taxon>Ascomycota</taxon>
        <taxon>Pezizomycotina</taxon>
        <taxon>Orbiliomycetes</taxon>
        <taxon>Orbiliales</taxon>
        <taxon>Orbiliaceae</taxon>
        <taxon>Orbilia</taxon>
    </lineage>
</organism>
<feature type="transmembrane region" description="Helical" evidence="1">
    <location>
        <begin position="28"/>
        <end position="48"/>
    </location>
</feature>
<protein>
    <submittedName>
        <fullName evidence="2">Uncharacterized protein</fullName>
    </submittedName>
</protein>
<comment type="caution">
    <text evidence="2">The sequence shown here is derived from an EMBL/GenBank/DDBJ whole genome shotgun (WGS) entry which is preliminary data.</text>
</comment>
<accession>A0AAN8N3F9</accession>
<reference evidence="2 3" key="1">
    <citation type="submission" date="2019-10" db="EMBL/GenBank/DDBJ databases">
        <authorList>
            <person name="Palmer J.M."/>
        </authorList>
    </citation>
    <scope>NUCLEOTIDE SEQUENCE [LARGE SCALE GENOMIC DNA]</scope>
    <source>
        <strain evidence="2 3">TWF718</strain>
    </source>
</reference>
<dbReference type="PANTHER" id="PTHR41390:SF1">
    <property type="entry name" value="NADH-UBIQUINONE OXIDOREDUCTASE 213 KDA SUBUNIT"/>
    <property type="match status" value="1"/>
</dbReference>
<dbReference type="EMBL" id="JAVHNR010000002">
    <property type="protein sequence ID" value="KAK6351727.1"/>
    <property type="molecule type" value="Genomic_DNA"/>
</dbReference>
<proteinExistence type="predicted"/>
<keyword evidence="1" id="KW-1133">Transmembrane helix</keyword>
<evidence type="ECO:0000313" key="3">
    <source>
        <dbReference type="Proteomes" id="UP001313282"/>
    </source>
</evidence>
<dbReference type="AlphaFoldDB" id="A0AAN8N3F9"/>
<sequence length="231" mass="24420">MVDNIQSSTPTGAVKAVKGGPGTFVKGLYIGFATATCGGLVSALVATLKNNPRSRLYVVGTTLNCFILGTGFSITRDVFSKRVFKYPHDDSIESHEKIILSGASAAVVGGTWGAVIGGRRNLLPGLITFGLAGLGGQAVLNAIEASRNQEELNGNKALSIETPEKGGILSRILNSENSPVRKLTAEEYVAKMRDKQLMVDAEIALVDEEIERLTKKLKEENAKNGVESGSA</sequence>
<keyword evidence="1" id="KW-0472">Membrane</keyword>
<dbReference type="Proteomes" id="UP001313282">
    <property type="component" value="Unassembled WGS sequence"/>
</dbReference>
<evidence type="ECO:0000256" key="1">
    <source>
        <dbReference type="SAM" id="Phobius"/>
    </source>
</evidence>
<name>A0AAN8N3F9_9PEZI</name>
<dbReference type="PANTHER" id="PTHR41390">
    <property type="entry name" value="CHROMOSOME 7, WHOLE GENOME SHOTGUN SEQUENCE"/>
    <property type="match status" value="1"/>
</dbReference>
<feature type="transmembrane region" description="Helical" evidence="1">
    <location>
        <begin position="55"/>
        <end position="74"/>
    </location>
</feature>
<gene>
    <name evidence="2" type="ORF">TWF718_004874</name>
</gene>
<keyword evidence="3" id="KW-1185">Reference proteome</keyword>
<evidence type="ECO:0000313" key="2">
    <source>
        <dbReference type="EMBL" id="KAK6351727.1"/>
    </source>
</evidence>